<dbReference type="SUPFAM" id="SSF117916">
    <property type="entry name" value="Fe-S cluster assembly (FSCA) domain-like"/>
    <property type="match status" value="1"/>
</dbReference>
<dbReference type="Gene3D" id="3.30.300.130">
    <property type="entry name" value="Fe-S cluster assembly (FSCA)"/>
    <property type="match status" value="1"/>
</dbReference>
<dbReference type="InterPro" id="IPR001075">
    <property type="entry name" value="NIF_FeS_clus_asmbl_NifU_C"/>
</dbReference>
<evidence type="ECO:0000259" key="3">
    <source>
        <dbReference type="Pfam" id="PF01106"/>
    </source>
</evidence>
<dbReference type="Pfam" id="PF01106">
    <property type="entry name" value="NifU"/>
    <property type="match status" value="1"/>
</dbReference>
<gene>
    <name evidence="4" type="ORF">IE077_000029</name>
</gene>
<evidence type="ECO:0000313" key="5">
    <source>
        <dbReference type="Proteomes" id="UP000823046"/>
    </source>
</evidence>
<dbReference type="PANTHER" id="PTHR11178:SF1">
    <property type="entry name" value="NFU1 IRON-SULFUR CLUSTER SCAFFOLD HOMOLOG, MITOCHONDRIAL"/>
    <property type="match status" value="1"/>
</dbReference>
<dbReference type="EMBL" id="JADAQX010000074">
    <property type="protein sequence ID" value="KAF8822185.1"/>
    <property type="molecule type" value="Genomic_DNA"/>
</dbReference>
<sequence>MPHIMATTKMFVPLLLKQACRYSMGRYFSSSAVRCYTPFEKSDWRKFLQFNFTLHFKQTQSLLKLRHLKLSAVGFTQSCCPYRRINIAGGLRICQEPLLNSLLSSQTLKAERGIRLLSYKVENTPNPNAKMFLIKDCMLLPPGAPESICFDHRTKRGDFLTIVKERPVNWNSLEVQISKVLSSFEKGELLAYIPLERLKEKESSNNARGDPVTKIDSTEDEPDSDLEDIIESIKLLIDTRARPMVQDDGGDVEFIKFDDENGIVWVHMKGACEGCPSAMVTLQDGMAAMLQHFIPEVKGIRQCDENGDPLLADSEEDYVDEYK</sequence>
<reference evidence="4 5" key="1">
    <citation type="journal article" date="2020" name="bioRxiv">
        <title>Metabolic contributions of an alphaproteobacterial endosymbiont in the apicomplexan Cardiosporidium cionae.</title>
        <authorList>
            <person name="Hunter E.S."/>
            <person name="Paight C.J."/>
            <person name="Lane C.E."/>
        </authorList>
    </citation>
    <scope>NUCLEOTIDE SEQUENCE [LARGE SCALE GENOMIC DNA]</scope>
    <source>
        <strain evidence="4">ESH_2018</strain>
    </source>
</reference>
<dbReference type="SUPFAM" id="SSF110836">
    <property type="entry name" value="Hypothetical protein SAV1430"/>
    <property type="match status" value="1"/>
</dbReference>
<dbReference type="InterPro" id="IPR036498">
    <property type="entry name" value="Nfu/NifU_N_sf"/>
</dbReference>
<dbReference type="PANTHER" id="PTHR11178">
    <property type="entry name" value="IRON-SULFUR CLUSTER SCAFFOLD PROTEIN NFU-RELATED"/>
    <property type="match status" value="1"/>
</dbReference>
<evidence type="ECO:0000313" key="4">
    <source>
        <dbReference type="EMBL" id="KAF8822185.1"/>
    </source>
</evidence>
<evidence type="ECO:0000256" key="1">
    <source>
        <dbReference type="ARBA" id="ARBA00006420"/>
    </source>
</evidence>
<dbReference type="InterPro" id="IPR034904">
    <property type="entry name" value="FSCA_dom_sf"/>
</dbReference>
<organism evidence="4 5">
    <name type="scientific">Cardiosporidium cionae</name>
    <dbReference type="NCBI Taxonomy" id="476202"/>
    <lineage>
        <taxon>Eukaryota</taxon>
        <taxon>Sar</taxon>
        <taxon>Alveolata</taxon>
        <taxon>Apicomplexa</taxon>
        <taxon>Aconoidasida</taxon>
        <taxon>Nephromycida</taxon>
        <taxon>Cardiosporidium</taxon>
    </lineage>
</organism>
<name>A0ABQ7JDV1_9APIC</name>
<accession>A0ABQ7JDV1</accession>
<dbReference type="Proteomes" id="UP000823046">
    <property type="component" value="Unassembled WGS sequence"/>
</dbReference>
<evidence type="ECO:0000256" key="2">
    <source>
        <dbReference type="SAM" id="MobiDB-lite"/>
    </source>
</evidence>
<comment type="similarity">
    <text evidence="1">Belongs to the NifU family.</text>
</comment>
<feature type="region of interest" description="Disordered" evidence="2">
    <location>
        <begin position="202"/>
        <end position="224"/>
    </location>
</feature>
<protein>
    <submittedName>
        <fullName evidence="4">NifU family domain-containing protein</fullName>
    </submittedName>
</protein>
<comment type="caution">
    <text evidence="4">The sequence shown here is derived from an EMBL/GenBank/DDBJ whole genome shotgun (WGS) entry which is preliminary data.</text>
</comment>
<keyword evidence="5" id="KW-1185">Reference proteome</keyword>
<feature type="domain" description="NIF system FeS cluster assembly NifU C-terminal" evidence="3">
    <location>
        <begin position="233"/>
        <end position="300"/>
    </location>
</feature>
<proteinExistence type="inferred from homology"/>